<feature type="region of interest" description="Disordered" evidence="1">
    <location>
        <begin position="1"/>
        <end position="31"/>
    </location>
</feature>
<protein>
    <submittedName>
        <fullName evidence="2">Uncharacterized protein</fullName>
    </submittedName>
</protein>
<accession>A0A316C100</accession>
<evidence type="ECO:0000313" key="3">
    <source>
        <dbReference type="Proteomes" id="UP000245396"/>
    </source>
</evidence>
<gene>
    <name evidence="2" type="ORF">C7441_110199</name>
</gene>
<comment type="caution">
    <text evidence="2">The sequence shown here is derived from an EMBL/GenBank/DDBJ whole genome shotgun (WGS) entry which is preliminary data.</text>
</comment>
<dbReference type="Proteomes" id="UP000245396">
    <property type="component" value="Unassembled WGS sequence"/>
</dbReference>
<dbReference type="OrthoDB" id="10019632at2"/>
<reference evidence="2 3" key="1">
    <citation type="submission" date="2018-05" db="EMBL/GenBank/DDBJ databases">
        <title>Genomic Encyclopedia of Type Strains, Phase IV (KMG-IV): sequencing the most valuable type-strain genomes for metagenomic binning, comparative biology and taxonomic classification.</title>
        <authorList>
            <person name="Goeker M."/>
        </authorList>
    </citation>
    <scope>NUCLEOTIDE SEQUENCE [LARGE SCALE GENOMIC DNA]</scope>
    <source>
        <strain evidence="2 3">DSM 6986</strain>
    </source>
</reference>
<name>A0A316C100_PSESE</name>
<proteinExistence type="predicted"/>
<keyword evidence="3" id="KW-1185">Reference proteome</keyword>
<organism evidence="2 3">
    <name type="scientific">Pseudaminobacter salicylatoxidans</name>
    <dbReference type="NCBI Taxonomy" id="93369"/>
    <lineage>
        <taxon>Bacteria</taxon>
        <taxon>Pseudomonadati</taxon>
        <taxon>Pseudomonadota</taxon>
        <taxon>Alphaproteobacteria</taxon>
        <taxon>Hyphomicrobiales</taxon>
        <taxon>Phyllobacteriaceae</taxon>
        <taxon>Pseudaminobacter</taxon>
    </lineage>
</organism>
<evidence type="ECO:0000313" key="2">
    <source>
        <dbReference type="EMBL" id="PWJ81662.1"/>
    </source>
</evidence>
<evidence type="ECO:0000256" key="1">
    <source>
        <dbReference type="SAM" id="MobiDB-lite"/>
    </source>
</evidence>
<dbReference type="AlphaFoldDB" id="A0A316C100"/>
<dbReference type="EMBL" id="QGGG01000010">
    <property type="protein sequence ID" value="PWJ81662.1"/>
    <property type="molecule type" value="Genomic_DNA"/>
</dbReference>
<dbReference type="RefSeq" id="WP_109613612.1">
    <property type="nucleotide sequence ID" value="NZ_QGGG01000010.1"/>
</dbReference>
<sequence length="233" mass="26109">MQNEDKSGSLATPYADGRLDRERRSSARIATDGQQRKLQEFAADVAIEFDFEDADLLYAFLVRMWLLMETGSAVAISNGKVGVPTDQPEFKSTHDRLERLRDHLAEAAAILREVPDNETLGAVLHHSDNSGAMDEHYEALLSLLETCNRAANLEGRAGRRPNEDWVRDFCVACQQFWLLAGKTGTAIVFHTAFPTPITRWTERVYVGLRRLKGLRDDLSKLKSTAKALSAYRG</sequence>